<reference evidence="3" key="1">
    <citation type="submission" date="2017-12" db="EMBL/GenBank/DDBJ databases">
        <authorList>
            <person name="Barbosa P."/>
            <person name="Usie A."/>
            <person name="Ramos A.M."/>
        </authorList>
    </citation>
    <scope>NUCLEOTIDE SEQUENCE</scope>
    <source>
        <strain evidence="3">HL8</strain>
        <tissue evidence="3">Leaves</tissue>
    </source>
</reference>
<keyword evidence="2" id="KW-0732">Signal</keyword>
<feature type="chain" id="PRO_5043833246" evidence="2">
    <location>
        <begin position="27"/>
        <end position="65"/>
    </location>
</feature>
<dbReference type="AlphaFoldDB" id="A0AAW0M3N4"/>
<feature type="coiled-coil region" evidence="1">
    <location>
        <begin position="37"/>
        <end position="64"/>
    </location>
</feature>
<evidence type="ECO:0000256" key="1">
    <source>
        <dbReference type="SAM" id="Coils"/>
    </source>
</evidence>
<reference evidence="3" key="2">
    <citation type="journal article" date="2018" name="Sci. Data">
        <title>The draft genome sequence of cork oak.</title>
        <authorList>
            <person name="Ramos A.M."/>
            <person name="Usie A."/>
            <person name="Barbosa P."/>
            <person name="Barros P.M."/>
            <person name="Capote T."/>
            <person name="Chaves I."/>
            <person name="Simoes F."/>
            <person name="Abreu I."/>
            <person name="Carrasquinho I."/>
            <person name="Faro C."/>
            <person name="Guimaraes J.B."/>
            <person name="Mendonca D."/>
            <person name="Nobrega F."/>
            <person name="Rodrigues L."/>
            <person name="Saibo N.J.M."/>
            <person name="Varela M.C."/>
            <person name="Egas C."/>
            <person name="Matos J."/>
            <person name="Miguel C.M."/>
            <person name="Oliveira M.M."/>
            <person name="Ricardo C.P."/>
            <person name="Goncalves S."/>
        </authorList>
    </citation>
    <scope>NUCLEOTIDE SEQUENCE [LARGE SCALE GENOMIC DNA]</scope>
    <source>
        <strain evidence="3">HL8</strain>
    </source>
</reference>
<protein>
    <submittedName>
        <fullName evidence="3">Uncharacterized protein</fullName>
    </submittedName>
</protein>
<organism evidence="3">
    <name type="scientific">Quercus suber</name>
    <name type="common">Cork oak</name>
    <dbReference type="NCBI Taxonomy" id="58331"/>
    <lineage>
        <taxon>Eukaryota</taxon>
        <taxon>Viridiplantae</taxon>
        <taxon>Streptophyta</taxon>
        <taxon>Embryophyta</taxon>
        <taxon>Tracheophyta</taxon>
        <taxon>Spermatophyta</taxon>
        <taxon>Magnoliopsida</taxon>
        <taxon>eudicotyledons</taxon>
        <taxon>Gunneridae</taxon>
        <taxon>Pentapetalae</taxon>
        <taxon>rosids</taxon>
        <taxon>fabids</taxon>
        <taxon>Fagales</taxon>
        <taxon>Fagaceae</taxon>
        <taxon>Quercus</taxon>
    </lineage>
</organism>
<evidence type="ECO:0000313" key="3">
    <source>
        <dbReference type="EMBL" id="KAK7858572.1"/>
    </source>
</evidence>
<accession>A0AAW0M3N4</accession>
<reference evidence="3" key="3">
    <citation type="submission" date="2023-07" db="EMBL/GenBank/DDBJ databases">
        <title>An improved reference 1 genome and first organelle genomes of Quercus suber.</title>
        <authorList>
            <consortium name="Genosuber Consortium"/>
            <person name="Usie A."/>
            <person name="Serra O."/>
            <person name="Barros P."/>
        </authorList>
    </citation>
    <scope>NUCLEOTIDE SEQUENCE</scope>
    <source>
        <strain evidence="3">HL8</strain>
        <tissue evidence="3">Leaves</tissue>
    </source>
</reference>
<dbReference type="EMBL" id="PKMF04000018">
    <property type="protein sequence ID" value="KAK7858572.1"/>
    <property type="molecule type" value="Genomic_DNA"/>
</dbReference>
<keyword evidence="1" id="KW-0175">Coiled coil</keyword>
<proteinExistence type="predicted"/>
<comment type="caution">
    <text evidence="3">The sequence shown here is derived from an EMBL/GenBank/DDBJ whole genome shotgun (WGS) entry which is preliminary data.</text>
</comment>
<name>A0AAW0M3N4_QUESU</name>
<evidence type="ECO:0000256" key="2">
    <source>
        <dbReference type="SAM" id="SignalP"/>
    </source>
</evidence>
<feature type="signal peptide" evidence="2">
    <location>
        <begin position="1"/>
        <end position="26"/>
    </location>
</feature>
<sequence length="65" mass="7519">MQRMTKIPLRAWILWLIGYLSTSVNCNFVQWIDGEICTRAKQSITGLIRKANKLEAKILQLEKAN</sequence>
<gene>
    <name evidence="3" type="ORF">CFP56_011489</name>
</gene>